<dbReference type="PROSITE" id="PS50177">
    <property type="entry name" value="NTF2_DOMAIN"/>
    <property type="match status" value="1"/>
</dbReference>
<dbReference type="AlphaFoldDB" id="A0A4Q1BGM4"/>
<feature type="region of interest" description="Disordered" evidence="3">
    <location>
        <begin position="160"/>
        <end position="216"/>
    </location>
</feature>
<feature type="compositionally biased region" description="Basic and acidic residues" evidence="3">
    <location>
        <begin position="230"/>
        <end position="244"/>
    </location>
</feature>
<dbReference type="SUPFAM" id="SSF54928">
    <property type="entry name" value="RNA-binding domain, RBD"/>
    <property type="match status" value="1"/>
</dbReference>
<evidence type="ECO:0000259" key="5">
    <source>
        <dbReference type="PROSITE" id="PS50177"/>
    </source>
</evidence>
<dbReference type="OrthoDB" id="339151at2759"/>
<keyword evidence="7" id="KW-1185">Reference proteome</keyword>
<dbReference type="FunFam" id="3.10.450.50:FF:000003">
    <property type="entry name" value="Nuclear transport factor 2 family protein"/>
    <property type="match status" value="1"/>
</dbReference>
<dbReference type="PANTHER" id="PTHR10693">
    <property type="entry name" value="RAS GTPASE-ACTIVATING PROTEIN-BINDING PROTEIN"/>
    <property type="match status" value="1"/>
</dbReference>
<dbReference type="GO" id="GO:0016579">
    <property type="term" value="P:protein deubiquitination"/>
    <property type="evidence" value="ECO:0007669"/>
    <property type="project" value="TreeGrafter"/>
</dbReference>
<dbReference type="SUPFAM" id="SSF54427">
    <property type="entry name" value="NTF2-like"/>
    <property type="match status" value="1"/>
</dbReference>
<feature type="compositionally biased region" description="Basic and acidic residues" evidence="3">
    <location>
        <begin position="469"/>
        <end position="486"/>
    </location>
</feature>
<dbReference type="InterPro" id="IPR000504">
    <property type="entry name" value="RRM_dom"/>
</dbReference>
<feature type="compositionally biased region" description="Low complexity" evidence="3">
    <location>
        <begin position="259"/>
        <end position="295"/>
    </location>
</feature>
<dbReference type="InterPro" id="IPR032710">
    <property type="entry name" value="NTF2-like_dom_sf"/>
</dbReference>
<evidence type="ECO:0000313" key="7">
    <source>
        <dbReference type="Proteomes" id="UP000289152"/>
    </source>
</evidence>
<dbReference type="EMBL" id="SDIL01000089">
    <property type="protein sequence ID" value="RXK36724.1"/>
    <property type="molecule type" value="Genomic_DNA"/>
</dbReference>
<sequence length="563" mass="57301">MSTTAQMNGHAPTPAAAPNSSLPNGETSKIQASDVGFQFVPQYYAFVNKHPGRLHCFYNKRSSFSHGVSGEDAPIARGQIEIHERIAALNFNQCKVFVNSIDSQSSANGGVVILVIGEMSNGDGAPWRKFVQTFFLAEQPNGYFVLNDIFRYLKEDDEEEVEEQAGVEQQGPLEITVPSAIPEKIAEPVKEVTQETAVEPAPEPAPNNEPAPTQGAGVPEEAIVAAVPDKDVSPADPPIIHEPETASSTTPDAPIESTPSIAPAPSVRAPSPAAPAVAPIANGNTAPAPATAPTAAPSPAPVPAAAPTPAAPAKPAAPKTWASMAAAGSGKPAWGAVAATPSQPVATTAAPAAAPAPKPAEQAAPAAAAGSSSASQGRHSSNDNVMKITTNQCFVKLPNWSIDNPTGGDSVDETTVRNIAARFGEVKKVEIVKHKACAFVEFATVDAARKAITASLPANQGGEGGVKFSDGKLNFETRKEKDERRPKGTRGGAPDGRGPTRGGSRMGGNREGEVNGHSGGGGGGGGGGGHNAANGGGGGGSNRGRGRARVGGPGEGRPQQQAK</sequence>
<protein>
    <recommendedName>
        <fullName evidence="8">RAN protein binding protein</fullName>
    </recommendedName>
</protein>
<dbReference type="CDD" id="cd00590">
    <property type="entry name" value="RRM_SF"/>
    <property type="match status" value="1"/>
</dbReference>
<evidence type="ECO:0000256" key="2">
    <source>
        <dbReference type="PROSITE-ProRule" id="PRU00176"/>
    </source>
</evidence>
<dbReference type="InterPro" id="IPR012677">
    <property type="entry name" value="Nucleotide-bd_a/b_plait_sf"/>
</dbReference>
<feature type="compositionally biased region" description="Pro residues" evidence="3">
    <location>
        <begin position="296"/>
        <end position="312"/>
    </location>
</feature>
<dbReference type="CDD" id="cd00780">
    <property type="entry name" value="NTF2"/>
    <property type="match status" value="1"/>
</dbReference>
<dbReference type="InterPro" id="IPR002075">
    <property type="entry name" value="NTF2_dom"/>
</dbReference>
<feature type="region of interest" description="Disordered" evidence="3">
    <location>
        <begin position="457"/>
        <end position="563"/>
    </location>
</feature>
<dbReference type="PROSITE" id="PS50102">
    <property type="entry name" value="RRM"/>
    <property type="match status" value="1"/>
</dbReference>
<dbReference type="GO" id="GO:0034517">
    <property type="term" value="P:ribophagy"/>
    <property type="evidence" value="ECO:0007669"/>
    <property type="project" value="TreeGrafter"/>
</dbReference>
<evidence type="ECO:0000259" key="4">
    <source>
        <dbReference type="PROSITE" id="PS50102"/>
    </source>
</evidence>
<dbReference type="GO" id="GO:1990904">
    <property type="term" value="C:ribonucleoprotein complex"/>
    <property type="evidence" value="ECO:0007669"/>
    <property type="project" value="TreeGrafter"/>
</dbReference>
<feature type="region of interest" description="Disordered" evidence="3">
    <location>
        <begin position="230"/>
        <end position="317"/>
    </location>
</feature>
<accession>A0A4Q1BGM4</accession>
<evidence type="ECO:0000256" key="3">
    <source>
        <dbReference type="SAM" id="MobiDB-lite"/>
    </source>
</evidence>
<dbReference type="Gene3D" id="3.30.70.330">
    <property type="match status" value="1"/>
</dbReference>
<dbReference type="Pfam" id="PF02136">
    <property type="entry name" value="NTF2"/>
    <property type="match status" value="1"/>
</dbReference>
<feature type="compositionally biased region" description="Gly residues" evidence="3">
    <location>
        <begin position="489"/>
        <end position="506"/>
    </location>
</feature>
<proteinExistence type="predicted"/>
<organism evidence="6 7">
    <name type="scientific">Tremella mesenterica</name>
    <name type="common">Jelly fungus</name>
    <dbReference type="NCBI Taxonomy" id="5217"/>
    <lineage>
        <taxon>Eukaryota</taxon>
        <taxon>Fungi</taxon>
        <taxon>Dikarya</taxon>
        <taxon>Basidiomycota</taxon>
        <taxon>Agaricomycotina</taxon>
        <taxon>Tremellomycetes</taxon>
        <taxon>Tremellales</taxon>
        <taxon>Tremellaceae</taxon>
        <taxon>Tremella</taxon>
    </lineage>
</organism>
<dbReference type="Gene3D" id="3.10.450.50">
    <property type="match status" value="1"/>
</dbReference>
<dbReference type="GO" id="GO:0005829">
    <property type="term" value="C:cytosol"/>
    <property type="evidence" value="ECO:0007669"/>
    <property type="project" value="TreeGrafter"/>
</dbReference>
<dbReference type="InParanoid" id="A0A4Q1BGM4"/>
<dbReference type="VEuPathDB" id="FungiDB:TREMEDRAFT_73929"/>
<keyword evidence="1 2" id="KW-0694">RNA-binding</keyword>
<evidence type="ECO:0000313" key="6">
    <source>
        <dbReference type="EMBL" id="RXK36724.1"/>
    </source>
</evidence>
<reference evidence="6 7" key="1">
    <citation type="submission" date="2016-06" db="EMBL/GenBank/DDBJ databases">
        <title>Evolution of pathogenesis and genome organization in the Tremellales.</title>
        <authorList>
            <person name="Cuomo C."/>
            <person name="Litvintseva A."/>
            <person name="Heitman J."/>
            <person name="Chen Y."/>
            <person name="Sun S."/>
            <person name="Springer D."/>
            <person name="Dromer F."/>
            <person name="Young S."/>
            <person name="Zeng Q."/>
            <person name="Chapman S."/>
            <person name="Gujja S."/>
            <person name="Saif S."/>
            <person name="Birren B."/>
        </authorList>
    </citation>
    <scope>NUCLEOTIDE SEQUENCE [LARGE SCALE GENOMIC DNA]</scope>
    <source>
        <strain evidence="6 7">ATCC 28783</strain>
    </source>
</reference>
<comment type="caution">
    <text evidence="6">The sequence shown here is derived from an EMBL/GenBank/DDBJ whole genome shotgun (WGS) entry which is preliminary data.</text>
</comment>
<dbReference type="InterPro" id="IPR039539">
    <property type="entry name" value="Ras_GTPase_bind_prot"/>
</dbReference>
<feature type="region of interest" description="Disordered" evidence="3">
    <location>
        <begin position="1"/>
        <end position="27"/>
    </location>
</feature>
<feature type="compositionally biased region" description="Low complexity" evidence="3">
    <location>
        <begin position="348"/>
        <end position="376"/>
    </location>
</feature>
<dbReference type="Pfam" id="PF00076">
    <property type="entry name" value="RRM_1"/>
    <property type="match status" value="1"/>
</dbReference>
<dbReference type="InterPro" id="IPR018222">
    <property type="entry name" value="Nuclear_transport_factor_2_euk"/>
</dbReference>
<dbReference type="PANTHER" id="PTHR10693:SF20">
    <property type="entry name" value="AT27578P"/>
    <property type="match status" value="1"/>
</dbReference>
<feature type="domain" description="NTF2" evidence="5">
    <location>
        <begin position="35"/>
        <end position="152"/>
    </location>
</feature>
<dbReference type="SMART" id="SM00360">
    <property type="entry name" value="RRM"/>
    <property type="match status" value="1"/>
</dbReference>
<dbReference type="GO" id="GO:1990861">
    <property type="term" value="C:Ubp3-Bre5 deubiquitination complex"/>
    <property type="evidence" value="ECO:0007669"/>
    <property type="project" value="TreeGrafter"/>
</dbReference>
<feature type="compositionally biased region" description="Polar residues" evidence="3">
    <location>
        <begin position="18"/>
        <end position="27"/>
    </location>
</feature>
<feature type="compositionally biased region" description="Basic and acidic residues" evidence="3">
    <location>
        <begin position="184"/>
        <end position="193"/>
    </location>
</feature>
<feature type="region of interest" description="Disordered" evidence="3">
    <location>
        <begin position="348"/>
        <end position="383"/>
    </location>
</feature>
<feature type="domain" description="RRM" evidence="4">
    <location>
        <begin position="397"/>
        <end position="480"/>
    </location>
</feature>
<feature type="compositionally biased region" description="Gly residues" evidence="3">
    <location>
        <begin position="517"/>
        <end position="555"/>
    </location>
</feature>
<dbReference type="GO" id="GO:0003729">
    <property type="term" value="F:mRNA binding"/>
    <property type="evidence" value="ECO:0007669"/>
    <property type="project" value="TreeGrafter"/>
</dbReference>
<dbReference type="Proteomes" id="UP000289152">
    <property type="component" value="Unassembled WGS sequence"/>
</dbReference>
<evidence type="ECO:0008006" key="8">
    <source>
        <dbReference type="Google" id="ProtNLM"/>
    </source>
</evidence>
<gene>
    <name evidence="6" type="ORF">M231_06031</name>
</gene>
<dbReference type="InterPro" id="IPR035979">
    <property type="entry name" value="RBD_domain_sf"/>
</dbReference>
<evidence type="ECO:0000256" key="1">
    <source>
        <dbReference type="ARBA" id="ARBA00022884"/>
    </source>
</evidence>
<name>A0A4Q1BGM4_TREME</name>
<dbReference type="STRING" id="5217.A0A4Q1BGM4"/>